<comment type="caution">
    <text evidence="1">The sequence shown here is derived from an EMBL/GenBank/DDBJ whole genome shotgun (WGS) entry which is preliminary data.</text>
</comment>
<sequence>MVELEFGKSNRQMDQAHTGIDHEQTAIFIENQAAGPGEAIGDQAERPVVCHDGRGIVKGQNIGAVSSEDRTEQSCHNKKRQCALHHGARLSAQLLVSRHRLYQDSDLEDGNVCRGK</sequence>
<evidence type="ECO:0000313" key="2">
    <source>
        <dbReference type="Proteomes" id="UP000766486"/>
    </source>
</evidence>
<name>A0ABY6UCG6_BIOOC</name>
<proteinExistence type="predicted"/>
<dbReference type="Proteomes" id="UP000766486">
    <property type="component" value="Unassembled WGS sequence"/>
</dbReference>
<gene>
    <name evidence="1" type="ORF">CLO192961_LOCUS245235</name>
</gene>
<keyword evidence="2" id="KW-1185">Reference proteome</keyword>
<evidence type="ECO:0000313" key="1">
    <source>
        <dbReference type="EMBL" id="VUC28845.1"/>
    </source>
</evidence>
<protein>
    <submittedName>
        <fullName evidence="1">Uncharacterized protein</fullName>
    </submittedName>
</protein>
<organism evidence="1 2">
    <name type="scientific">Bionectria ochroleuca</name>
    <name type="common">Gliocladium roseum</name>
    <dbReference type="NCBI Taxonomy" id="29856"/>
    <lineage>
        <taxon>Eukaryota</taxon>
        <taxon>Fungi</taxon>
        <taxon>Dikarya</taxon>
        <taxon>Ascomycota</taxon>
        <taxon>Pezizomycotina</taxon>
        <taxon>Sordariomycetes</taxon>
        <taxon>Hypocreomycetidae</taxon>
        <taxon>Hypocreales</taxon>
        <taxon>Bionectriaceae</taxon>
        <taxon>Clonostachys</taxon>
    </lineage>
</organism>
<dbReference type="EMBL" id="CABFNS010000794">
    <property type="protein sequence ID" value="VUC28845.1"/>
    <property type="molecule type" value="Genomic_DNA"/>
</dbReference>
<accession>A0ABY6UCG6</accession>
<reference evidence="1 2" key="1">
    <citation type="submission" date="2019-06" db="EMBL/GenBank/DDBJ databases">
        <authorList>
            <person name="Broberg M."/>
        </authorList>
    </citation>
    <scope>NUCLEOTIDE SEQUENCE [LARGE SCALE GENOMIC DNA]</scope>
</reference>